<organism evidence="5">
    <name type="scientific">Salix viminalis</name>
    <name type="common">Common osier</name>
    <name type="synonym">Basket willow</name>
    <dbReference type="NCBI Taxonomy" id="40686"/>
    <lineage>
        <taxon>Eukaryota</taxon>
        <taxon>Viridiplantae</taxon>
        <taxon>Streptophyta</taxon>
        <taxon>Embryophyta</taxon>
        <taxon>Tracheophyta</taxon>
        <taxon>Spermatophyta</taxon>
        <taxon>Magnoliopsida</taxon>
        <taxon>eudicotyledons</taxon>
        <taxon>Gunneridae</taxon>
        <taxon>Pentapetalae</taxon>
        <taxon>rosids</taxon>
        <taxon>fabids</taxon>
        <taxon>Malpighiales</taxon>
        <taxon>Salicaceae</taxon>
        <taxon>Saliceae</taxon>
        <taxon>Salix</taxon>
    </lineage>
</organism>
<keyword evidence="4" id="KW-0067">ATP-binding</keyword>
<name>A0A6N2KKP3_SALVM</name>
<evidence type="ECO:0000256" key="1">
    <source>
        <dbReference type="ARBA" id="ARBA00022563"/>
    </source>
</evidence>
<accession>A0A6N2KKP3</accession>
<dbReference type="InterPro" id="IPR000559">
    <property type="entry name" value="Formate_THF_ligase"/>
</dbReference>
<dbReference type="Pfam" id="PF01268">
    <property type="entry name" value="FTHFS"/>
    <property type="match status" value="1"/>
</dbReference>
<sequence length="94" mass="10074">MLLSLLTCLQLIQKQNLMLSRISALAAGAYDAVVCTHHAHGGKGAVDLGIAVQKACENVTQPLKFLYPLDISIKEKIEAIARSYGASGVEYSDQ</sequence>
<gene>
    <name evidence="5" type="ORF">SVIM_LOCUS39615</name>
</gene>
<dbReference type="EMBL" id="CAADRP010000136">
    <property type="protein sequence ID" value="VFU23816.1"/>
    <property type="molecule type" value="Genomic_DNA"/>
</dbReference>
<keyword evidence="1" id="KW-0554">One-carbon metabolism</keyword>
<evidence type="ECO:0000256" key="2">
    <source>
        <dbReference type="ARBA" id="ARBA00022598"/>
    </source>
</evidence>
<dbReference type="InterPro" id="IPR027417">
    <property type="entry name" value="P-loop_NTPase"/>
</dbReference>
<evidence type="ECO:0000256" key="4">
    <source>
        <dbReference type="ARBA" id="ARBA00022840"/>
    </source>
</evidence>
<dbReference type="GO" id="GO:0005524">
    <property type="term" value="F:ATP binding"/>
    <property type="evidence" value="ECO:0007669"/>
    <property type="project" value="UniProtKB-KW"/>
</dbReference>
<keyword evidence="3" id="KW-0547">Nucleotide-binding</keyword>
<dbReference type="GO" id="GO:0006730">
    <property type="term" value="P:one-carbon metabolic process"/>
    <property type="evidence" value="ECO:0007669"/>
    <property type="project" value="UniProtKB-KW"/>
</dbReference>
<proteinExistence type="predicted"/>
<dbReference type="GO" id="GO:0004329">
    <property type="term" value="F:formate-tetrahydrofolate ligase activity"/>
    <property type="evidence" value="ECO:0007669"/>
    <property type="project" value="InterPro"/>
</dbReference>
<keyword evidence="2" id="KW-0436">Ligase</keyword>
<reference evidence="5" key="1">
    <citation type="submission" date="2019-03" db="EMBL/GenBank/DDBJ databases">
        <authorList>
            <person name="Mank J."/>
            <person name="Almeida P."/>
        </authorList>
    </citation>
    <scope>NUCLEOTIDE SEQUENCE</scope>
    <source>
        <strain evidence="5">78183</strain>
    </source>
</reference>
<dbReference type="SUPFAM" id="SSF52540">
    <property type="entry name" value="P-loop containing nucleoside triphosphate hydrolases"/>
    <property type="match status" value="1"/>
</dbReference>
<evidence type="ECO:0000313" key="5">
    <source>
        <dbReference type="EMBL" id="VFU23816.1"/>
    </source>
</evidence>
<dbReference type="AlphaFoldDB" id="A0A6N2KKP3"/>
<protein>
    <submittedName>
        <fullName evidence="5">Uncharacterized protein</fullName>
    </submittedName>
</protein>
<evidence type="ECO:0000256" key="3">
    <source>
        <dbReference type="ARBA" id="ARBA00022741"/>
    </source>
</evidence>
<dbReference type="Gene3D" id="3.40.50.300">
    <property type="entry name" value="P-loop containing nucleotide triphosphate hydrolases"/>
    <property type="match status" value="1"/>
</dbReference>